<dbReference type="InterPro" id="IPR050469">
    <property type="entry name" value="Diguanylate_Cyclase"/>
</dbReference>
<reference evidence="8 9" key="1">
    <citation type="submission" date="2019-02" db="EMBL/GenBank/DDBJ databases">
        <title>Deep-cultivation of Planctomycetes and their phenomic and genomic characterization uncovers novel biology.</title>
        <authorList>
            <person name="Wiegand S."/>
            <person name="Jogler M."/>
            <person name="Boedeker C."/>
            <person name="Pinto D."/>
            <person name="Vollmers J."/>
            <person name="Rivas-Marin E."/>
            <person name="Kohn T."/>
            <person name="Peeters S.H."/>
            <person name="Heuer A."/>
            <person name="Rast P."/>
            <person name="Oberbeckmann S."/>
            <person name="Bunk B."/>
            <person name="Jeske O."/>
            <person name="Meyerdierks A."/>
            <person name="Storesund J.E."/>
            <person name="Kallscheuer N."/>
            <person name="Luecker S."/>
            <person name="Lage O.M."/>
            <person name="Pohl T."/>
            <person name="Merkel B.J."/>
            <person name="Hornburger P."/>
            <person name="Mueller R.-W."/>
            <person name="Bruemmer F."/>
            <person name="Labrenz M."/>
            <person name="Spormann A.M."/>
            <person name="Op den Camp H."/>
            <person name="Overmann J."/>
            <person name="Amann R."/>
            <person name="Jetten M.S.M."/>
            <person name="Mascher T."/>
            <person name="Medema M.H."/>
            <person name="Devos D.P."/>
            <person name="Kaster A.-K."/>
            <person name="Ovreas L."/>
            <person name="Rohde M."/>
            <person name="Galperin M.Y."/>
            <person name="Jogler C."/>
        </authorList>
    </citation>
    <scope>NUCLEOTIDE SEQUENCE [LARGE SCALE GENOMIC DNA]</scope>
    <source>
        <strain evidence="8 9">ElP</strain>
    </source>
</reference>
<comment type="catalytic activity">
    <reaction evidence="2">
        <text>2 GTP = 3',3'-c-di-GMP + 2 diphosphate</text>
        <dbReference type="Rhea" id="RHEA:24898"/>
        <dbReference type="ChEBI" id="CHEBI:33019"/>
        <dbReference type="ChEBI" id="CHEBI:37565"/>
        <dbReference type="ChEBI" id="CHEBI:58805"/>
        <dbReference type="EC" id="2.7.7.65"/>
    </reaction>
</comment>
<dbReference type="CDD" id="cd01949">
    <property type="entry name" value="GGDEF"/>
    <property type="match status" value="1"/>
</dbReference>
<dbReference type="PANTHER" id="PTHR45138">
    <property type="entry name" value="REGULATORY COMPONENTS OF SENSORY TRANSDUCTION SYSTEM"/>
    <property type="match status" value="1"/>
</dbReference>
<dbReference type="InterPro" id="IPR011006">
    <property type="entry name" value="CheY-like_superfamily"/>
</dbReference>
<dbReference type="EMBL" id="CP036426">
    <property type="protein sequence ID" value="QDV36720.1"/>
    <property type="molecule type" value="Genomic_DNA"/>
</dbReference>
<dbReference type="InterPro" id="IPR043128">
    <property type="entry name" value="Rev_trsase/Diguanyl_cyclase"/>
</dbReference>
<dbReference type="Pfam" id="PF00990">
    <property type="entry name" value="GGDEF"/>
    <property type="match status" value="1"/>
</dbReference>
<feature type="modified residue" description="4-aspartylphosphate" evidence="3">
    <location>
        <position position="55"/>
    </location>
</feature>
<dbReference type="GO" id="GO:0043709">
    <property type="term" value="P:cell adhesion involved in single-species biofilm formation"/>
    <property type="evidence" value="ECO:0007669"/>
    <property type="project" value="TreeGrafter"/>
</dbReference>
<dbReference type="GO" id="GO:0052621">
    <property type="term" value="F:diguanylate cyclase activity"/>
    <property type="evidence" value="ECO:0007669"/>
    <property type="project" value="UniProtKB-EC"/>
</dbReference>
<dbReference type="FunFam" id="3.30.70.270:FF:000001">
    <property type="entry name" value="Diguanylate cyclase domain protein"/>
    <property type="match status" value="1"/>
</dbReference>
<keyword evidence="3" id="KW-0597">Phosphoprotein</keyword>
<evidence type="ECO:0000256" key="3">
    <source>
        <dbReference type="PROSITE-ProRule" id="PRU00169"/>
    </source>
</evidence>
<evidence type="ECO:0000313" key="8">
    <source>
        <dbReference type="EMBL" id="QDV36720.1"/>
    </source>
</evidence>
<feature type="compositionally biased region" description="Pro residues" evidence="5">
    <location>
        <begin position="321"/>
        <end position="330"/>
    </location>
</feature>
<dbReference type="Proteomes" id="UP000317835">
    <property type="component" value="Chromosome"/>
</dbReference>
<dbReference type="InterPro" id="IPR001789">
    <property type="entry name" value="Sig_transdc_resp-reg_receiver"/>
</dbReference>
<accession>A0A518H792</accession>
<dbReference type="EC" id="2.7.7.65" evidence="1"/>
<dbReference type="Pfam" id="PF00072">
    <property type="entry name" value="Response_reg"/>
    <property type="match status" value="1"/>
</dbReference>
<dbReference type="SUPFAM" id="SSF55073">
    <property type="entry name" value="Nucleotide cyclase"/>
    <property type="match status" value="1"/>
</dbReference>
<keyword evidence="4" id="KW-0175">Coiled coil</keyword>
<evidence type="ECO:0000256" key="2">
    <source>
        <dbReference type="ARBA" id="ARBA00034247"/>
    </source>
</evidence>
<dbReference type="SMART" id="SM00267">
    <property type="entry name" value="GGDEF"/>
    <property type="match status" value="1"/>
</dbReference>
<gene>
    <name evidence="8" type="primary">pleD_2</name>
    <name evidence="8" type="ORF">ElP_46490</name>
</gene>
<feature type="domain" description="Response regulatory" evidence="6">
    <location>
        <begin position="5"/>
        <end position="122"/>
    </location>
</feature>
<evidence type="ECO:0000259" key="6">
    <source>
        <dbReference type="PROSITE" id="PS50110"/>
    </source>
</evidence>
<dbReference type="GO" id="GO:0000160">
    <property type="term" value="P:phosphorelay signal transduction system"/>
    <property type="evidence" value="ECO:0007669"/>
    <property type="project" value="InterPro"/>
</dbReference>
<dbReference type="NCBIfam" id="TIGR00254">
    <property type="entry name" value="GGDEF"/>
    <property type="match status" value="1"/>
</dbReference>
<evidence type="ECO:0000256" key="5">
    <source>
        <dbReference type="SAM" id="MobiDB-lite"/>
    </source>
</evidence>
<dbReference type="PROSITE" id="PS50887">
    <property type="entry name" value="GGDEF"/>
    <property type="match status" value="1"/>
</dbReference>
<dbReference type="PROSITE" id="PS50110">
    <property type="entry name" value="RESPONSE_REGULATORY"/>
    <property type="match status" value="1"/>
</dbReference>
<dbReference type="Gene3D" id="3.30.70.270">
    <property type="match status" value="1"/>
</dbReference>
<organism evidence="8 9">
    <name type="scientific">Tautonia plasticadhaerens</name>
    <dbReference type="NCBI Taxonomy" id="2527974"/>
    <lineage>
        <taxon>Bacteria</taxon>
        <taxon>Pseudomonadati</taxon>
        <taxon>Planctomycetota</taxon>
        <taxon>Planctomycetia</taxon>
        <taxon>Isosphaerales</taxon>
        <taxon>Isosphaeraceae</taxon>
        <taxon>Tautonia</taxon>
    </lineage>
</organism>
<evidence type="ECO:0000313" key="9">
    <source>
        <dbReference type="Proteomes" id="UP000317835"/>
    </source>
</evidence>
<keyword evidence="9" id="KW-1185">Reference proteome</keyword>
<dbReference type="GO" id="GO:0005886">
    <property type="term" value="C:plasma membrane"/>
    <property type="evidence" value="ECO:0007669"/>
    <property type="project" value="TreeGrafter"/>
</dbReference>
<sequence length="341" mass="37773">MPSMKLLVAEDDPFSATLLVDALRRIGYQVKVVADGLEAERTLLGDPGIRLVVSDWVMPGIDGPELCRRMRSRLCPLYTYFILITARTGLDSRLEGYRAGVDDFLCKPLNLDELLARVEIARRILEMQEELVRRSAELEALKQELELRNARLADMAITDALTGLRNRRHFHRLYESNFLIASETGRRLTVILLDVDNFKRYNDTYGHPAGDEVLVGVADELRRNVRDRDLIARYGGEEFVVLLPQGGTMEGIALADRLRRCIADREWPNAPITASFGVATLNPSTPNPTALLDLADRALYASKQGGRNRLTHARALGPRVTPFPPPPSPAPGDGIPAAGAG</sequence>
<dbReference type="PANTHER" id="PTHR45138:SF9">
    <property type="entry name" value="DIGUANYLATE CYCLASE DGCM-RELATED"/>
    <property type="match status" value="1"/>
</dbReference>
<feature type="compositionally biased region" description="Low complexity" evidence="5">
    <location>
        <begin position="331"/>
        <end position="341"/>
    </location>
</feature>
<feature type="domain" description="GGDEF" evidence="7">
    <location>
        <begin position="186"/>
        <end position="315"/>
    </location>
</feature>
<name>A0A518H792_9BACT</name>
<dbReference type="CDD" id="cd17574">
    <property type="entry name" value="REC_OmpR"/>
    <property type="match status" value="1"/>
</dbReference>
<feature type="coiled-coil region" evidence="4">
    <location>
        <begin position="111"/>
        <end position="155"/>
    </location>
</feature>
<evidence type="ECO:0000256" key="1">
    <source>
        <dbReference type="ARBA" id="ARBA00012528"/>
    </source>
</evidence>
<dbReference type="Gene3D" id="3.40.50.2300">
    <property type="match status" value="1"/>
</dbReference>
<dbReference type="SMART" id="SM00448">
    <property type="entry name" value="REC"/>
    <property type="match status" value="1"/>
</dbReference>
<proteinExistence type="predicted"/>
<feature type="region of interest" description="Disordered" evidence="5">
    <location>
        <begin position="316"/>
        <end position="341"/>
    </location>
</feature>
<protein>
    <recommendedName>
        <fullName evidence="1">diguanylate cyclase</fullName>
        <ecNumber evidence="1">2.7.7.65</ecNumber>
    </recommendedName>
</protein>
<evidence type="ECO:0000259" key="7">
    <source>
        <dbReference type="PROSITE" id="PS50887"/>
    </source>
</evidence>
<dbReference type="KEGG" id="tpla:ElP_46490"/>
<dbReference type="AlphaFoldDB" id="A0A518H792"/>
<evidence type="ECO:0000256" key="4">
    <source>
        <dbReference type="SAM" id="Coils"/>
    </source>
</evidence>
<dbReference type="InterPro" id="IPR000160">
    <property type="entry name" value="GGDEF_dom"/>
</dbReference>
<dbReference type="InterPro" id="IPR029787">
    <property type="entry name" value="Nucleotide_cyclase"/>
</dbReference>
<dbReference type="GO" id="GO:1902201">
    <property type="term" value="P:negative regulation of bacterial-type flagellum-dependent cell motility"/>
    <property type="evidence" value="ECO:0007669"/>
    <property type="project" value="TreeGrafter"/>
</dbReference>
<dbReference type="SUPFAM" id="SSF52172">
    <property type="entry name" value="CheY-like"/>
    <property type="match status" value="1"/>
</dbReference>